<dbReference type="EMBL" id="ASHM01060639">
    <property type="protein sequence ID" value="PNX89709.1"/>
    <property type="molecule type" value="Genomic_DNA"/>
</dbReference>
<gene>
    <name evidence="1" type="ORF">L195_g045831</name>
</gene>
<evidence type="ECO:0000313" key="1">
    <source>
        <dbReference type="EMBL" id="PNX89709.1"/>
    </source>
</evidence>
<reference evidence="1 2" key="1">
    <citation type="journal article" date="2014" name="Am. J. Bot.">
        <title>Genome assembly and annotation for red clover (Trifolium pratense; Fabaceae).</title>
        <authorList>
            <person name="Istvanek J."/>
            <person name="Jaros M."/>
            <person name="Krenek A."/>
            <person name="Repkova J."/>
        </authorList>
    </citation>
    <scope>NUCLEOTIDE SEQUENCE [LARGE SCALE GENOMIC DNA]</scope>
    <source>
        <strain evidence="2">cv. Tatra</strain>
        <tissue evidence="1">Young leaves</tissue>
    </source>
</reference>
<accession>A0A2K3MG48</accession>
<dbReference type="Proteomes" id="UP000236291">
    <property type="component" value="Unassembled WGS sequence"/>
</dbReference>
<reference evidence="1 2" key="2">
    <citation type="journal article" date="2017" name="Front. Plant Sci.">
        <title>Gene Classification and Mining of Molecular Markers Useful in Red Clover (Trifolium pratense) Breeding.</title>
        <authorList>
            <person name="Istvanek J."/>
            <person name="Dluhosova J."/>
            <person name="Dluhos P."/>
            <person name="Patkova L."/>
            <person name="Nedelnik J."/>
            <person name="Repkova J."/>
        </authorList>
    </citation>
    <scope>NUCLEOTIDE SEQUENCE [LARGE SCALE GENOMIC DNA]</scope>
    <source>
        <strain evidence="2">cv. Tatra</strain>
        <tissue evidence="1">Young leaves</tissue>
    </source>
</reference>
<organism evidence="1 2">
    <name type="scientific">Trifolium pratense</name>
    <name type="common">Red clover</name>
    <dbReference type="NCBI Taxonomy" id="57577"/>
    <lineage>
        <taxon>Eukaryota</taxon>
        <taxon>Viridiplantae</taxon>
        <taxon>Streptophyta</taxon>
        <taxon>Embryophyta</taxon>
        <taxon>Tracheophyta</taxon>
        <taxon>Spermatophyta</taxon>
        <taxon>Magnoliopsida</taxon>
        <taxon>eudicotyledons</taxon>
        <taxon>Gunneridae</taxon>
        <taxon>Pentapetalae</taxon>
        <taxon>rosids</taxon>
        <taxon>fabids</taxon>
        <taxon>Fabales</taxon>
        <taxon>Fabaceae</taxon>
        <taxon>Papilionoideae</taxon>
        <taxon>50 kb inversion clade</taxon>
        <taxon>NPAAA clade</taxon>
        <taxon>Hologalegina</taxon>
        <taxon>IRL clade</taxon>
        <taxon>Trifolieae</taxon>
        <taxon>Trifolium</taxon>
    </lineage>
</organism>
<dbReference type="AlphaFoldDB" id="A0A2K3MG48"/>
<name>A0A2K3MG48_TRIPR</name>
<sequence length="165" mass="18587">MHYQLSNVAALVLPRVQNHNRVILEDSWNTNKETHYRDLISQHRPQDNVSISYWLCTSKSPCPILMWPSLIQTCLSHARRNVSMKSLPPKPPDWTYHTQPPAPPDQTSCVLATRGKYACAGLFNAPPSGLELEFDFLANVGSFTFPHDPYVNDACSSGGIYPNYN</sequence>
<evidence type="ECO:0000313" key="2">
    <source>
        <dbReference type="Proteomes" id="UP000236291"/>
    </source>
</evidence>
<protein>
    <submittedName>
        <fullName evidence="1">Uncharacterized protein</fullName>
    </submittedName>
</protein>
<proteinExistence type="predicted"/>
<comment type="caution">
    <text evidence="1">The sequence shown here is derived from an EMBL/GenBank/DDBJ whole genome shotgun (WGS) entry which is preliminary data.</text>
</comment>
<dbReference type="ExpressionAtlas" id="A0A2K3MG48">
    <property type="expression patterns" value="baseline"/>
</dbReference>
<feature type="non-terminal residue" evidence="1">
    <location>
        <position position="165"/>
    </location>
</feature>